<dbReference type="InterPro" id="IPR006311">
    <property type="entry name" value="TAT_signal"/>
</dbReference>
<dbReference type="PANTHER" id="PTHR31084">
    <property type="entry name" value="ALPHA-L-FUCOSIDASE 2"/>
    <property type="match status" value="1"/>
</dbReference>
<evidence type="ECO:0000259" key="2">
    <source>
        <dbReference type="Pfam" id="PF14498"/>
    </source>
</evidence>
<gene>
    <name evidence="5" type="ORF">ABZZ21_22500</name>
</gene>
<evidence type="ECO:0000259" key="3">
    <source>
        <dbReference type="Pfam" id="PF21307"/>
    </source>
</evidence>
<dbReference type="Gene3D" id="1.50.10.10">
    <property type="match status" value="1"/>
</dbReference>
<feature type="domain" description="Alpha fucosidase A-like C-terminal" evidence="3">
    <location>
        <begin position="720"/>
        <end position="778"/>
    </location>
</feature>
<dbReference type="InterPro" id="IPR008928">
    <property type="entry name" value="6-hairpin_glycosidase_sf"/>
</dbReference>
<dbReference type="Pfam" id="PF21307">
    <property type="entry name" value="Glyco_hydro_95_C"/>
    <property type="match status" value="1"/>
</dbReference>
<evidence type="ECO:0000313" key="5">
    <source>
        <dbReference type="EMBL" id="MET9847268.1"/>
    </source>
</evidence>
<dbReference type="InterPro" id="IPR054363">
    <property type="entry name" value="GH95_cat"/>
</dbReference>
<proteinExistence type="predicted"/>
<dbReference type="Pfam" id="PF14498">
    <property type="entry name" value="Glyco_hyd_65N_2"/>
    <property type="match status" value="1"/>
</dbReference>
<feature type="compositionally biased region" description="Low complexity" evidence="1">
    <location>
        <begin position="27"/>
        <end position="46"/>
    </location>
</feature>
<sequence length="800" mass="87830">MPPEISRRETLKTALAGASAFTLAAGPLGQSASAADSSDVSGSESETWQALHEAREPRQTPLALWYTAPAADWEREALPIGGGALGATVFGTLASERLQFNEKTLWTGGPGSAQGYDHGNWTEPRPGAISAVQDRIDAETKVAPDAVTARLGQRRVGYGHHQTFGDLRLDLPGAPDAVPADYRRGLDLREAVASVTYTHRQRRHTREFFASHPDGALVGRLTGGITVTLRHTSPRSDFTATANGDRITVRGELADNGLKFEAQIRVAHTGGTLTANPDGTLTVTDADSVWFVLAAGTDYADIYPDYRGDDPHATVTGTVDEAFRKGYRKLRSRHVRDHRALFDRVALDLGGEAPDTPTNEQLAAYTGGTTPADRALESLYFQYGRYLLIASSRVGSLPANLQGIWNNSTNPPWSADYHTNINIQMNYWPAEAANLAETTAPYDRFVEALRAPGRRTAREMFGSHGWVVHNETNPYGFTGVHDWATAFWFPEAAAWLTQQMYEHYRFGGSTRYLRSTAYPVMREVAEFWLDNLRTDPRDGTLVVTPSYSPEHGDFTAGAAMSQQIVHDLFTNTLEAARVLDDSPAFREQLADTLRRLDPGLRIGSWGQLQEWKADLDEPEDEHRHVSHLFALHPGRQIEPGSAWAEAAKVSLSARGDGGTGWSKAWKINFWARLRDGDHAHRMLGEQLKSSTLPNLWDTHPPFQIDGNFGATSGVVEMLLQSQHDVIEILPALPAAWPDGSVRGLRARGGATVDITWSSGTARRVALTAGRTRQLTVRSDLLPGGELTFRAVAGRRHVWSR</sequence>
<organism evidence="5 6">
    <name type="scientific">Streptomyces ossamyceticus</name>
    <dbReference type="NCBI Taxonomy" id="249581"/>
    <lineage>
        <taxon>Bacteria</taxon>
        <taxon>Bacillati</taxon>
        <taxon>Actinomycetota</taxon>
        <taxon>Actinomycetes</taxon>
        <taxon>Kitasatosporales</taxon>
        <taxon>Streptomycetaceae</taxon>
        <taxon>Streptomyces</taxon>
    </lineage>
</organism>
<dbReference type="RefSeq" id="WP_355398449.1">
    <property type="nucleotide sequence ID" value="NZ_JBEXPZ010000029.1"/>
</dbReference>
<evidence type="ECO:0000313" key="6">
    <source>
        <dbReference type="Proteomes" id="UP001550210"/>
    </source>
</evidence>
<dbReference type="Pfam" id="PF22124">
    <property type="entry name" value="Glyco_hydro_95_cat"/>
    <property type="match status" value="1"/>
</dbReference>
<dbReference type="Proteomes" id="UP001550210">
    <property type="component" value="Unassembled WGS sequence"/>
</dbReference>
<keyword evidence="5" id="KW-0378">Hydrolase</keyword>
<dbReference type="PIRSF" id="PIRSF007663">
    <property type="entry name" value="UCP007663"/>
    <property type="match status" value="1"/>
</dbReference>
<dbReference type="InterPro" id="IPR016518">
    <property type="entry name" value="Alpha-L-fucosidase"/>
</dbReference>
<dbReference type="PANTHER" id="PTHR31084:SF19">
    <property type="entry name" value="GLYCOSYL HYDROLASE FAMILY 95 N-TERMINAL DOMAIN-CONTAINING PROTEIN"/>
    <property type="match status" value="1"/>
</dbReference>
<keyword evidence="6" id="KW-1185">Reference proteome</keyword>
<dbReference type="InterPro" id="IPR012341">
    <property type="entry name" value="6hp_glycosidase-like_sf"/>
</dbReference>
<reference evidence="5 6" key="1">
    <citation type="submission" date="2024-06" db="EMBL/GenBank/DDBJ databases">
        <title>The Natural Products Discovery Center: Release of the First 8490 Sequenced Strains for Exploring Actinobacteria Biosynthetic Diversity.</title>
        <authorList>
            <person name="Kalkreuter E."/>
            <person name="Kautsar S.A."/>
            <person name="Yang D."/>
            <person name="Bader C.D."/>
            <person name="Teijaro C.N."/>
            <person name="Fluegel L."/>
            <person name="Davis C.M."/>
            <person name="Simpson J.R."/>
            <person name="Lauterbach L."/>
            <person name="Steele A.D."/>
            <person name="Gui C."/>
            <person name="Meng S."/>
            <person name="Li G."/>
            <person name="Viehrig K."/>
            <person name="Ye F."/>
            <person name="Su P."/>
            <person name="Kiefer A.F."/>
            <person name="Nichols A."/>
            <person name="Cepeda A.J."/>
            <person name="Yan W."/>
            <person name="Fan B."/>
            <person name="Jiang Y."/>
            <person name="Adhikari A."/>
            <person name="Zheng C.-J."/>
            <person name="Schuster L."/>
            <person name="Cowan T.M."/>
            <person name="Smanski M.J."/>
            <person name="Chevrette M.G."/>
            <person name="De Carvalho L.P.S."/>
            <person name="Shen B."/>
        </authorList>
    </citation>
    <scope>NUCLEOTIDE SEQUENCE [LARGE SCALE GENOMIC DNA]</scope>
    <source>
        <strain evidence="5 6">NPDC006434</strain>
    </source>
</reference>
<comment type="caution">
    <text evidence="5">The sequence shown here is derived from an EMBL/GenBank/DDBJ whole genome shotgun (WGS) entry which is preliminary data.</text>
</comment>
<feature type="domain" description="Glycosyl hydrolase family 95 catalytic" evidence="4">
    <location>
        <begin position="327"/>
        <end position="718"/>
    </location>
</feature>
<feature type="region of interest" description="Disordered" evidence="1">
    <location>
        <begin position="27"/>
        <end position="55"/>
    </location>
</feature>
<protein>
    <submittedName>
        <fullName evidence="5">Glycoside hydrolase family 95 protein</fullName>
    </submittedName>
</protein>
<dbReference type="SUPFAM" id="SSF48208">
    <property type="entry name" value="Six-hairpin glycosidases"/>
    <property type="match status" value="1"/>
</dbReference>
<accession>A0ABV2V0D8</accession>
<evidence type="ECO:0000256" key="1">
    <source>
        <dbReference type="SAM" id="MobiDB-lite"/>
    </source>
</evidence>
<feature type="domain" description="Glycosyl hydrolase family 95 N-terminal" evidence="2">
    <location>
        <begin position="64"/>
        <end position="300"/>
    </location>
</feature>
<dbReference type="InterPro" id="IPR027414">
    <property type="entry name" value="GH95_N_dom"/>
</dbReference>
<dbReference type="PROSITE" id="PS51318">
    <property type="entry name" value="TAT"/>
    <property type="match status" value="1"/>
</dbReference>
<dbReference type="InterPro" id="IPR049053">
    <property type="entry name" value="AFCA-like_C"/>
</dbReference>
<dbReference type="EMBL" id="JBEXPZ010000029">
    <property type="protein sequence ID" value="MET9847268.1"/>
    <property type="molecule type" value="Genomic_DNA"/>
</dbReference>
<evidence type="ECO:0000259" key="4">
    <source>
        <dbReference type="Pfam" id="PF22124"/>
    </source>
</evidence>
<dbReference type="GO" id="GO:0016787">
    <property type="term" value="F:hydrolase activity"/>
    <property type="evidence" value="ECO:0007669"/>
    <property type="project" value="UniProtKB-KW"/>
</dbReference>
<name>A0ABV2V0D8_9ACTN</name>